<comment type="caution">
    <text evidence="2">The sequence shown here is derived from an EMBL/GenBank/DDBJ whole genome shotgun (WGS) entry which is preliminary data.</text>
</comment>
<organism evidence="2 3">
    <name type="scientific">Pontibacter virosus</name>
    <dbReference type="NCBI Taxonomy" id="1765052"/>
    <lineage>
        <taxon>Bacteria</taxon>
        <taxon>Pseudomonadati</taxon>
        <taxon>Bacteroidota</taxon>
        <taxon>Cytophagia</taxon>
        <taxon>Cytophagales</taxon>
        <taxon>Hymenobacteraceae</taxon>
        <taxon>Pontibacter</taxon>
    </lineage>
</organism>
<dbReference type="Proteomes" id="UP000245466">
    <property type="component" value="Unassembled WGS sequence"/>
</dbReference>
<dbReference type="RefSeq" id="WP_116542943.1">
    <property type="nucleotide sequence ID" value="NZ_QEKI01000004.1"/>
</dbReference>
<evidence type="ECO:0000313" key="2">
    <source>
        <dbReference type="EMBL" id="PVY41906.1"/>
    </source>
</evidence>
<name>A0A2U1AZP7_9BACT</name>
<dbReference type="EMBL" id="QEKI01000004">
    <property type="protein sequence ID" value="PVY41906.1"/>
    <property type="molecule type" value="Genomic_DNA"/>
</dbReference>
<evidence type="ECO:0000313" key="3">
    <source>
        <dbReference type="Proteomes" id="UP000245466"/>
    </source>
</evidence>
<dbReference type="OrthoDB" id="1123245at2"/>
<keyword evidence="1" id="KW-0732">Signal</keyword>
<feature type="signal peptide" evidence="1">
    <location>
        <begin position="1"/>
        <end position="22"/>
    </location>
</feature>
<reference evidence="2 3" key="1">
    <citation type="submission" date="2018-04" db="EMBL/GenBank/DDBJ databases">
        <title>Genomic Encyclopedia of Type Strains, Phase IV (KMG-IV): sequencing the most valuable type-strain genomes for metagenomic binning, comparative biology and taxonomic classification.</title>
        <authorList>
            <person name="Goeker M."/>
        </authorList>
    </citation>
    <scope>NUCLEOTIDE SEQUENCE [LARGE SCALE GENOMIC DNA]</scope>
    <source>
        <strain evidence="2 3">DSM 100231</strain>
    </source>
</reference>
<gene>
    <name evidence="2" type="ORF">C8E01_104278</name>
</gene>
<dbReference type="NCBIfam" id="TIGR04183">
    <property type="entry name" value="Por_Secre_tail"/>
    <property type="match status" value="1"/>
</dbReference>
<dbReference type="InterPro" id="IPR026444">
    <property type="entry name" value="Secre_tail"/>
</dbReference>
<sequence length="468" mass="52503">MKKIYHLFCLTALLFAPLLTQATHLYSGHISYTTDPQNPLKFDFVFTLYTKTASTADDPFVSINMGDGKVQTVERARITPYSYRYDKEIFIWSHTYAAPGNYTVHWTGENRNGGVINMAAPSDLITLKIVTLVKAGTATQNLHGAKLAGVPVTAAYIGEPWTHNFLAYDEDGDYLKYDLVTPKHRSSSFEIADVPGYWLPEGLTVSEFGEIHWPNPAQKGEYVIALKVTEMRDGREIGHMIVDMSFVVTERADQPKMSLLNKNRLTVNGDGSIQTWPGQPVKLEFYLQKNPASDLPLSARPFGEIDTLELINTSLTFRDTADGFAITYSFTPGPDMERSEPYLIGMRGRPREEFTGDRLPYTKVEDDWAFAYIYVGEQRRPLSSGDDFPPERPKLYPNPTRGEFTVLAPDLPALHLLVRDITGKVVASYTLRPGRNDFARPAKLASGLYTYTLTSQLSPIETGKLMLQ</sequence>
<proteinExistence type="predicted"/>
<evidence type="ECO:0000256" key="1">
    <source>
        <dbReference type="SAM" id="SignalP"/>
    </source>
</evidence>
<feature type="chain" id="PRO_5015650373" evidence="1">
    <location>
        <begin position="23"/>
        <end position="468"/>
    </location>
</feature>
<protein>
    <submittedName>
        <fullName evidence="2">Putative secreted protein (Por secretion system target)</fullName>
    </submittedName>
</protein>
<dbReference type="AlphaFoldDB" id="A0A2U1AZP7"/>
<keyword evidence="3" id="KW-1185">Reference proteome</keyword>
<accession>A0A2U1AZP7</accession>